<evidence type="ECO:0000256" key="1">
    <source>
        <dbReference type="ARBA" id="ARBA00000085"/>
    </source>
</evidence>
<dbReference type="Pfam" id="PF02518">
    <property type="entry name" value="HATPase_c"/>
    <property type="match status" value="1"/>
</dbReference>
<dbReference type="Gene3D" id="3.30.565.10">
    <property type="entry name" value="Histidine kinase-like ATPase, C-terminal domain"/>
    <property type="match status" value="1"/>
</dbReference>
<dbReference type="OrthoDB" id="227596at2"/>
<dbReference type="PROSITE" id="PS50109">
    <property type="entry name" value="HIS_KIN"/>
    <property type="match status" value="1"/>
</dbReference>
<keyword evidence="10" id="KW-0472">Membrane</keyword>
<keyword evidence="13" id="KW-1185">Reference proteome</keyword>
<dbReference type="InterPro" id="IPR050482">
    <property type="entry name" value="Sensor_HK_TwoCompSys"/>
</dbReference>
<evidence type="ECO:0000313" key="13">
    <source>
        <dbReference type="Proteomes" id="UP000295302"/>
    </source>
</evidence>
<gene>
    <name evidence="12" type="ORF">E1286_17680</name>
</gene>
<feature type="transmembrane region" description="Helical" evidence="10">
    <location>
        <begin position="27"/>
        <end position="47"/>
    </location>
</feature>
<dbReference type="InterPro" id="IPR036890">
    <property type="entry name" value="HATPase_C_sf"/>
</dbReference>
<dbReference type="InterPro" id="IPR003594">
    <property type="entry name" value="HATPase_dom"/>
</dbReference>
<sequence length="407" mass="43095">MGQAGAIRDISGWIGFSGDRPPMVFTVFFWGSAVICAVVFAGGLAMLGDGGVLPLHQALLVLGAAALPVAAVLWHVLPWRAGAPLPRRAATAAFLVLTLLLMPGGGLVCLLIVSLAVGNALVVFGLRGALAYAGLAGLYSFALGALNPARSVLAAAVDGALLLLLCLVILVVVVAMVDSHDRAEETRRLLAELEQAHAELERYAARSRELAVAEERARLARDMHDSVGHYLTVINVGLQNAQRYRVIRPDAAWDEVCQAQALTLEALTDTRRWVRALKPLRMDGRAGVAGLRALAESFGSADTGVVFTVTGAWPEVDEARELVCYRVVQEGLTNALRHARARRIEVALDCAPQRVRVTVRDDGEGAPPGALDGGFGLRGLRERLAAVDGVLDVVPAPGFTLRATVPV</sequence>
<keyword evidence="10" id="KW-1133">Transmembrane helix</keyword>
<evidence type="ECO:0000256" key="4">
    <source>
        <dbReference type="ARBA" id="ARBA00022679"/>
    </source>
</evidence>
<keyword evidence="9" id="KW-0175">Coiled coil</keyword>
<dbReference type="EC" id="2.7.13.3" evidence="2"/>
<name>A0A4R4YT07_9ACTN</name>
<dbReference type="GO" id="GO:0046983">
    <property type="term" value="F:protein dimerization activity"/>
    <property type="evidence" value="ECO:0007669"/>
    <property type="project" value="InterPro"/>
</dbReference>
<feature type="transmembrane region" description="Helical" evidence="10">
    <location>
        <begin position="89"/>
        <end position="117"/>
    </location>
</feature>
<keyword evidence="7" id="KW-0067">ATP-binding</keyword>
<protein>
    <recommendedName>
        <fullName evidence="2">histidine kinase</fullName>
        <ecNumber evidence="2">2.7.13.3</ecNumber>
    </recommendedName>
</protein>
<comment type="catalytic activity">
    <reaction evidence="1">
        <text>ATP + protein L-histidine = ADP + protein N-phospho-L-histidine.</text>
        <dbReference type="EC" id="2.7.13.3"/>
    </reaction>
</comment>
<keyword evidence="10" id="KW-0812">Transmembrane</keyword>
<dbReference type="InterPro" id="IPR011712">
    <property type="entry name" value="Sig_transdc_His_kin_sub3_dim/P"/>
</dbReference>
<dbReference type="GO" id="GO:0016020">
    <property type="term" value="C:membrane"/>
    <property type="evidence" value="ECO:0007669"/>
    <property type="project" value="InterPro"/>
</dbReference>
<evidence type="ECO:0000256" key="9">
    <source>
        <dbReference type="SAM" id="Coils"/>
    </source>
</evidence>
<dbReference type="Proteomes" id="UP000295302">
    <property type="component" value="Unassembled WGS sequence"/>
</dbReference>
<dbReference type="AlphaFoldDB" id="A0A4R4YT07"/>
<dbReference type="GO" id="GO:0000155">
    <property type="term" value="F:phosphorelay sensor kinase activity"/>
    <property type="evidence" value="ECO:0007669"/>
    <property type="project" value="InterPro"/>
</dbReference>
<evidence type="ECO:0000256" key="7">
    <source>
        <dbReference type="ARBA" id="ARBA00022840"/>
    </source>
</evidence>
<evidence type="ECO:0000259" key="11">
    <source>
        <dbReference type="PROSITE" id="PS50109"/>
    </source>
</evidence>
<evidence type="ECO:0000256" key="5">
    <source>
        <dbReference type="ARBA" id="ARBA00022741"/>
    </source>
</evidence>
<evidence type="ECO:0000256" key="3">
    <source>
        <dbReference type="ARBA" id="ARBA00022553"/>
    </source>
</evidence>
<proteinExistence type="predicted"/>
<dbReference type="PANTHER" id="PTHR24421">
    <property type="entry name" value="NITRATE/NITRITE SENSOR PROTEIN NARX-RELATED"/>
    <property type="match status" value="1"/>
</dbReference>
<keyword evidence="6 12" id="KW-0418">Kinase</keyword>
<dbReference type="EMBL" id="SMKQ01000047">
    <property type="protein sequence ID" value="TDD47369.1"/>
    <property type="molecule type" value="Genomic_DNA"/>
</dbReference>
<organism evidence="12 13">
    <name type="scientific">Nonomuraea terrae</name>
    <dbReference type="NCBI Taxonomy" id="2530383"/>
    <lineage>
        <taxon>Bacteria</taxon>
        <taxon>Bacillati</taxon>
        <taxon>Actinomycetota</taxon>
        <taxon>Actinomycetes</taxon>
        <taxon>Streptosporangiales</taxon>
        <taxon>Streptosporangiaceae</taxon>
        <taxon>Nonomuraea</taxon>
    </lineage>
</organism>
<feature type="transmembrane region" description="Helical" evidence="10">
    <location>
        <begin position="129"/>
        <end position="146"/>
    </location>
</feature>
<feature type="transmembrane region" description="Helical" evidence="10">
    <location>
        <begin position="152"/>
        <end position="177"/>
    </location>
</feature>
<keyword evidence="4" id="KW-0808">Transferase</keyword>
<dbReference type="InterPro" id="IPR005467">
    <property type="entry name" value="His_kinase_dom"/>
</dbReference>
<evidence type="ECO:0000313" key="12">
    <source>
        <dbReference type="EMBL" id="TDD47369.1"/>
    </source>
</evidence>
<dbReference type="CDD" id="cd16917">
    <property type="entry name" value="HATPase_UhpB-NarQ-NarX-like"/>
    <property type="match status" value="1"/>
</dbReference>
<reference evidence="12 13" key="1">
    <citation type="submission" date="2019-03" db="EMBL/GenBank/DDBJ databases">
        <title>Draft genome sequences of novel Actinobacteria.</title>
        <authorList>
            <person name="Sahin N."/>
            <person name="Ay H."/>
            <person name="Saygin H."/>
        </authorList>
    </citation>
    <scope>NUCLEOTIDE SEQUENCE [LARGE SCALE GENOMIC DNA]</scope>
    <source>
        <strain evidence="12 13">CH32</strain>
    </source>
</reference>
<dbReference type="Pfam" id="PF07730">
    <property type="entry name" value="HisKA_3"/>
    <property type="match status" value="1"/>
</dbReference>
<evidence type="ECO:0000256" key="2">
    <source>
        <dbReference type="ARBA" id="ARBA00012438"/>
    </source>
</evidence>
<evidence type="ECO:0000256" key="6">
    <source>
        <dbReference type="ARBA" id="ARBA00022777"/>
    </source>
</evidence>
<keyword evidence="8" id="KW-0902">Two-component regulatory system</keyword>
<accession>A0A4R4YT07</accession>
<keyword evidence="3" id="KW-0597">Phosphoprotein</keyword>
<dbReference type="RefSeq" id="WP_132613841.1">
    <property type="nucleotide sequence ID" value="NZ_SMKQ01000047.1"/>
</dbReference>
<evidence type="ECO:0000256" key="8">
    <source>
        <dbReference type="ARBA" id="ARBA00023012"/>
    </source>
</evidence>
<feature type="transmembrane region" description="Helical" evidence="10">
    <location>
        <begin position="59"/>
        <end position="77"/>
    </location>
</feature>
<keyword evidence="5" id="KW-0547">Nucleotide-binding</keyword>
<dbReference type="GO" id="GO:0005524">
    <property type="term" value="F:ATP binding"/>
    <property type="evidence" value="ECO:0007669"/>
    <property type="project" value="UniProtKB-KW"/>
</dbReference>
<comment type="caution">
    <text evidence="12">The sequence shown here is derived from an EMBL/GenBank/DDBJ whole genome shotgun (WGS) entry which is preliminary data.</text>
</comment>
<dbReference type="Gene3D" id="1.20.5.1930">
    <property type="match status" value="1"/>
</dbReference>
<feature type="coiled-coil region" evidence="9">
    <location>
        <begin position="176"/>
        <end position="210"/>
    </location>
</feature>
<feature type="domain" description="Histidine kinase" evidence="11">
    <location>
        <begin position="326"/>
        <end position="407"/>
    </location>
</feature>
<dbReference type="SUPFAM" id="SSF55874">
    <property type="entry name" value="ATPase domain of HSP90 chaperone/DNA topoisomerase II/histidine kinase"/>
    <property type="match status" value="1"/>
</dbReference>
<evidence type="ECO:0000256" key="10">
    <source>
        <dbReference type="SAM" id="Phobius"/>
    </source>
</evidence>
<dbReference type="PANTHER" id="PTHR24421:SF10">
    <property type="entry name" value="NITRATE_NITRITE SENSOR PROTEIN NARQ"/>
    <property type="match status" value="1"/>
</dbReference>